<dbReference type="SUPFAM" id="SSF81995">
    <property type="entry name" value="beta-sandwich domain of Sec23/24"/>
    <property type="match status" value="1"/>
</dbReference>
<keyword evidence="1" id="KW-1133">Transmembrane helix</keyword>
<keyword evidence="1" id="KW-0812">Transmembrane</keyword>
<name>A0A9W7YBL9_9FUNG</name>
<accession>A0A9W7YBL9</accession>
<dbReference type="Proteomes" id="UP001143981">
    <property type="component" value="Unassembled WGS sequence"/>
</dbReference>
<dbReference type="AlphaFoldDB" id="A0A9W7YBL9"/>
<dbReference type="OrthoDB" id="418595at2759"/>
<evidence type="ECO:0008006" key="4">
    <source>
        <dbReference type="Google" id="ProtNLM"/>
    </source>
</evidence>
<dbReference type="EMBL" id="JANBOI010000509">
    <property type="protein sequence ID" value="KAJ1730057.1"/>
    <property type="molecule type" value="Genomic_DNA"/>
</dbReference>
<protein>
    <recommendedName>
        <fullName evidence="4">PB1 domain-containing protein</fullName>
    </recommendedName>
</protein>
<evidence type="ECO:0000256" key="1">
    <source>
        <dbReference type="SAM" id="Phobius"/>
    </source>
</evidence>
<reference evidence="2" key="1">
    <citation type="submission" date="2022-07" db="EMBL/GenBank/DDBJ databases">
        <title>Phylogenomic reconstructions and comparative analyses of Kickxellomycotina fungi.</title>
        <authorList>
            <person name="Reynolds N.K."/>
            <person name="Stajich J.E."/>
            <person name="Barry K."/>
            <person name="Grigoriev I.V."/>
            <person name="Crous P."/>
            <person name="Smith M.E."/>
        </authorList>
    </citation>
    <scope>NUCLEOTIDE SEQUENCE</scope>
    <source>
        <strain evidence="2">BCRC 34381</strain>
    </source>
</reference>
<organism evidence="2 3">
    <name type="scientific">Coemansia biformis</name>
    <dbReference type="NCBI Taxonomy" id="1286918"/>
    <lineage>
        <taxon>Eukaryota</taxon>
        <taxon>Fungi</taxon>
        <taxon>Fungi incertae sedis</taxon>
        <taxon>Zoopagomycota</taxon>
        <taxon>Kickxellomycotina</taxon>
        <taxon>Kickxellomycetes</taxon>
        <taxon>Kickxellales</taxon>
        <taxon>Kickxellaceae</taxon>
        <taxon>Coemansia</taxon>
    </lineage>
</organism>
<comment type="caution">
    <text evidence="2">The sequence shown here is derived from an EMBL/GenBank/DDBJ whole genome shotgun (WGS) entry which is preliminary data.</text>
</comment>
<keyword evidence="1" id="KW-0472">Membrane</keyword>
<dbReference type="SUPFAM" id="SSF54277">
    <property type="entry name" value="CAD &amp; PB1 domains"/>
    <property type="match status" value="1"/>
</dbReference>
<evidence type="ECO:0000313" key="2">
    <source>
        <dbReference type="EMBL" id="KAJ1730057.1"/>
    </source>
</evidence>
<gene>
    <name evidence="2" type="ORF">LPJ61_003224</name>
</gene>
<proteinExistence type="predicted"/>
<evidence type="ECO:0000313" key="3">
    <source>
        <dbReference type="Proteomes" id="UP001143981"/>
    </source>
</evidence>
<feature type="transmembrane region" description="Helical" evidence="1">
    <location>
        <begin position="248"/>
        <end position="269"/>
    </location>
</feature>
<keyword evidence="3" id="KW-1185">Reference proteome</keyword>
<sequence length="274" mass="29292">MTRLASEVYPHDSASMIEEIHSAVNSRVGEQDAYNYGYADAGAAQYAMYNGQMLPQPPQQHMQQQQQQQQQQQPMMPIPFHFGAAQQTYSNIGSQTVFSQHGMAPSAAGSGSMHQSQARLGSVPEGHFAFKLKTPSGKTHRFTAPIGDVEHVRMACVKRLVSEGLREAQSIIDEAGLAYVDDEGDLVHITGASDLADAADLAAREGKDRITLQVSPRALAHLDATASATAGAPQKTVAVGPVDIPERFLVPTAIGGGFVTALLCVWLAVKLAKN</sequence>